<feature type="region of interest" description="Disordered" evidence="1">
    <location>
        <begin position="49"/>
        <end position="86"/>
    </location>
</feature>
<proteinExistence type="predicted"/>
<dbReference type="Proteomes" id="UP001150904">
    <property type="component" value="Unassembled WGS sequence"/>
</dbReference>
<dbReference type="PANTHER" id="PTHR38167:SF1">
    <property type="entry name" value="C2H2-TYPE DOMAIN-CONTAINING PROTEIN"/>
    <property type="match status" value="1"/>
</dbReference>
<keyword evidence="3" id="KW-1185">Reference proteome</keyword>
<gene>
    <name evidence="2" type="ORF">N7498_008942</name>
</gene>
<protein>
    <recommendedName>
        <fullName evidence="4">C2H2-type domain-containing protein</fullName>
    </recommendedName>
</protein>
<dbReference type="RefSeq" id="XP_058305992.1">
    <property type="nucleotide sequence ID" value="XM_058456004.1"/>
</dbReference>
<evidence type="ECO:0000256" key="1">
    <source>
        <dbReference type="SAM" id="MobiDB-lite"/>
    </source>
</evidence>
<dbReference type="PANTHER" id="PTHR38167">
    <property type="entry name" value="C2H2-TYPE DOMAIN-CONTAINING PROTEIN"/>
    <property type="match status" value="1"/>
</dbReference>
<organism evidence="2 3">
    <name type="scientific">Penicillium cinerascens</name>
    <dbReference type="NCBI Taxonomy" id="70096"/>
    <lineage>
        <taxon>Eukaryota</taxon>
        <taxon>Fungi</taxon>
        <taxon>Dikarya</taxon>
        <taxon>Ascomycota</taxon>
        <taxon>Pezizomycotina</taxon>
        <taxon>Eurotiomycetes</taxon>
        <taxon>Eurotiomycetidae</taxon>
        <taxon>Eurotiales</taxon>
        <taxon>Aspergillaceae</taxon>
        <taxon>Penicillium</taxon>
    </lineage>
</organism>
<name>A0A9W9MBA0_9EURO</name>
<dbReference type="AlphaFoldDB" id="A0A9W9MBA0"/>
<dbReference type="EMBL" id="JAPQKR010000015">
    <property type="protein sequence ID" value="KAJ5195504.1"/>
    <property type="molecule type" value="Genomic_DNA"/>
</dbReference>
<dbReference type="GeneID" id="83183305"/>
<reference evidence="2" key="1">
    <citation type="submission" date="2022-12" db="EMBL/GenBank/DDBJ databases">
        <authorList>
            <person name="Petersen C."/>
        </authorList>
    </citation>
    <scope>NUCLEOTIDE SEQUENCE</scope>
    <source>
        <strain evidence="2">IBT 15544</strain>
    </source>
</reference>
<evidence type="ECO:0000313" key="2">
    <source>
        <dbReference type="EMBL" id="KAJ5195504.1"/>
    </source>
</evidence>
<reference evidence="2" key="2">
    <citation type="journal article" date="2023" name="IMA Fungus">
        <title>Comparative genomic study of the Penicillium genus elucidates a diverse pangenome and 15 lateral gene transfer events.</title>
        <authorList>
            <person name="Petersen C."/>
            <person name="Sorensen T."/>
            <person name="Nielsen M.R."/>
            <person name="Sondergaard T.E."/>
            <person name="Sorensen J.L."/>
            <person name="Fitzpatrick D.A."/>
            <person name="Frisvad J.C."/>
            <person name="Nielsen K.L."/>
        </authorList>
    </citation>
    <scope>NUCLEOTIDE SEQUENCE</scope>
    <source>
        <strain evidence="2">IBT 15544</strain>
    </source>
</reference>
<evidence type="ECO:0000313" key="3">
    <source>
        <dbReference type="Proteomes" id="UP001150904"/>
    </source>
</evidence>
<comment type="caution">
    <text evidence="2">The sequence shown here is derived from an EMBL/GenBank/DDBJ whole genome shotgun (WGS) entry which is preliminary data.</text>
</comment>
<evidence type="ECO:0008006" key="4">
    <source>
        <dbReference type="Google" id="ProtNLM"/>
    </source>
</evidence>
<sequence length="183" mass="21150">MTEIANDLSKLNDAIGSVSKENLVSMVVEICRTNPSAREFVIDELFVTEDRNPQPETPCTISTVSEGDDDSDNSGETVPQLGATGSKRQRTRYAVCENCKEEFDVTKNTRRSCSYHPEIPEADVDQFIDHDEQCHGPMDTEENRINYPERFIYECCDRYGDEEPCVRDWHREVKYEYSKRARY</sequence>
<dbReference type="OrthoDB" id="5422613at2759"/>
<accession>A0A9W9MBA0</accession>